<dbReference type="PANTHER" id="PTHR42791">
    <property type="entry name" value="GNAT FAMILY ACETYLTRANSFERASE"/>
    <property type="match status" value="1"/>
</dbReference>
<evidence type="ECO:0000313" key="3">
    <source>
        <dbReference type="Proteomes" id="UP000466848"/>
    </source>
</evidence>
<evidence type="ECO:0000259" key="1">
    <source>
        <dbReference type="PROSITE" id="PS51186"/>
    </source>
</evidence>
<feature type="domain" description="N-acetyltransferase" evidence="1">
    <location>
        <begin position="73"/>
        <end position="208"/>
    </location>
</feature>
<keyword evidence="2" id="KW-0808">Transferase</keyword>
<name>A0A858BSI6_9FIRM</name>
<dbReference type="InterPro" id="IPR052523">
    <property type="entry name" value="Trichothecene_AcTrans"/>
</dbReference>
<dbReference type="InterPro" id="IPR016181">
    <property type="entry name" value="Acyl_CoA_acyltransferase"/>
</dbReference>
<dbReference type="GO" id="GO:0016747">
    <property type="term" value="F:acyltransferase activity, transferring groups other than amino-acyl groups"/>
    <property type="evidence" value="ECO:0007669"/>
    <property type="project" value="InterPro"/>
</dbReference>
<accession>A0A858BSI6</accession>
<evidence type="ECO:0000313" key="2">
    <source>
        <dbReference type="EMBL" id="QIB68038.1"/>
    </source>
</evidence>
<protein>
    <submittedName>
        <fullName evidence="2">GNAT family N-acetyltransferase</fullName>
    </submittedName>
</protein>
<dbReference type="InterPro" id="IPR000182">
    <property type="entry name" value="GNAT_dom"/>
</dbReference>
<proteinExistence type="predicted"/>
<dbReference type="Pfam" id="PF13673">
    <property type="entry name" value="Acetyltransf_10"/>
    <property type="match status" value="1"/>
</dbReference>
<dbReference type="Gene3D" id="3.40.630.30">
    <property type="match status" value="1"/>
</dbReference>
<dbReference type="CDD" id="cd04301">
    <property type="entry name" value="NAT_SF"/>
    <property type="match status" value="1"/>
</dbReference>
<dbReference type="Proteomes" id="UP000466848">
    <property type="component" value="Chromosome"/>
</dbReference>
<dbReference type="PANTHER" id="PTHR42791:SF1">
    <property type="entry name" value="N-ACETYLTRANSFERASE DOMAIN-CONTAINING PROTEIN"/>
    <property type="match status" value="1"/>
</dbReference>
<keyword evidence="3" id="KW-1185">Reference proteome</keyword>
<dbReference type="EMBL" id="CP048649">
    <property type="protein sequence ID" value="QIB68038.1"/>
    <property type="molecule type" value="Genomic_DNA"/>
</dbReference>
<organism evidence="2 3">
    <name type="scientific">Aminipila butyrica</name>
    <dbReference type="NCBI Taxonomy" id="433296"/>
    <lineage>
        <taxon>Bacteria</taxon>
        <taxon>Bacillati</taxon>
        <taxon>Bacillota</taxon>
        <taxon>Clostridia</taxon>
        <taxon>Peptostreptococcales</taxon>
        <taxon>Anaerovoracaceae</taxon>
        <taxon>Aminipila</taxon>
    </lineage>
</organism>
<sequence length="208" mass="23728">MGGKIKGLAVIRDRDRAVSTLAAAFADYPQLKSAFPDRSRRLAVTEAVLRFQVNLSMRYGGVYALTRECQEVALVLPSSRKKVSRLRLLLAGNEAGRYRQALERLTEQERRTKKEIFSEMGQMESEIEFPSRYLYISYMGVHGDYQKQGRGRRLMEKILAHGERKGLPLVLSTSKPEQVAFFQGLGFQVMGITSSRHFQFINIYLIKS</sequence>
<dbReference type="KEGG" id="abut:Ami103574_01365"/>
<gene>
    <name evidence="2" type="ORF">Ami103574_01365</name>
</gene>
<reference evidence="2 3" key="1">
    <citation type="submission" date="2020-02" db="EMBL/GenBank/DDBJ databases">
        <authorList>
            <person name="Kim Y.B."/>
            <person name="Roh S.W."/>
        </authorList>
    </citation>
    <scope>NUCLEOTIDE SEQUENCE [LARGE SCALE GENOMIC DNA]</scope>
    <source>
        <strain evidence="2 3">DSM 103574</strain>
    </source>
</reference>
<dbReference type="AlphaFoldDB" id="A0A858BSI6"/>
<dbReference type="PROSITE" id="PS51186">
    <property type="entry name" value="GNAT"/>
    <property type="match status" value="1"/>
</dbReference>
<dbReference type="RefSeq" id="WP_163064958.1">
    <property type="nucleotide sequence ID" value="NZ_CP048649.1"/>
</dbReference>
<dbReference type="SUPFAM" id="SSF55729">
    <property type="entry name" value="Acyl-CoA N-acyltransferases (Nat)"/>
    <property type="match status" value="1"/>
</dbReference>